<dbReference type="GO" id="GO:0045892">
    <property type="term" value="P:negative regulation of DNA-templated transcription"/>
    <property type="evidence" value="ECO:0007669"/>
    <property type="project" value="UniProtKB-UniRule"/>
</dbReference>
<dbReference type="InterPro" id="IPR036286">
    <property type="entry name" value="LexA/Signal_pep-like_sf"/>
</dbReference>
<dbReference type="Pfam" id="PF01726">
    <property type="entry name" value="LexA_DNA_bind"/>
    <property type="match status" value="1"/>
</dbReference>
<dbReference type="PANTHER" id="PTHR33516">
    <property type="entry name" value="LEXA REPRESSOR"/>
    <property type="match status" value="1"/>
</dbReference>
<evidence type="ECO:0000256" key="7">
    <source>
        <dbReference type="ARBA" id="ARBA00023015"/>
    </source>
</evidence>
<keyword evidence="10 12" id="KW-0234">DNA repair</keyword>
<dbReference type="GO" id="GO:0003677">
    <property type="term" value="F:DNA binding"/>
    <property type="evidence" value="ECO:0007669"/>
    <property type="project" value="UniProtKB-UniRule"/>
</dbReference>
<comment type="caution">
    <text evidence="16">The sequence shown here is derived from an EMBL/GenBank/DDBJ whole genome shotgun (WGS) entry which is preliminary data.</text>
</comment>
<dbReference type="NCBIfam" id="TIGR00498">
    <property type="entry name" value="lexA"/>
    <property type="match status" value="1"/>
</dbReference>
<evidence type="ECO:0000256" key="10">
    <source>
        <dbReference type="ARBA" id="ARBA00023204"/>
    </source>
</evidence>
<dbReference type="Proteomes" id="UP000034022">
    <property type="component" value="Unassembled WGS sequence"/>
</dbReference>
<comment type="catalytic activity">
    <reaction evidence="12">
        <text>Hydrolysis of Ala-|-Gly bond in repressor LexA.</text>
        <dbReference type="EC" id="3.4.21.88"/>
    </reaction>
</comment>
<keyword evidence="9 12" id="KW-0804">Transcription</keyword>
<gene>
    <name evidence="12" type="primary">lexA</name>
    <name evidence="16" type="ORF">US91_C0004G0104</name>
</gene>
<dbReference type="InterPro" id="IPR050077">
    <property type="entry name" value="LexA_repressor"/>
</dbReference>
<comment type="function">
    <text evidence="12">Represses a number of genes involved in the response to DNA damage (SOS response), including recA and lexA. In the presence of single-stranded DNA, RecA interacts with LexA causing an autocatalytic cleavage which disrupts the DNA-binding part of LexA, leading to derepression of the SOS regulon and eventually DNA repair.</text>
</comment>
<dbReference type="InterPro" id="IPR015927">
    <property type="entry name" value="Peptidase_S24_S26A/B/C"/>
</dbReference>
<feature type="domain" description="LexA repressor DNA-binding" evidence="15">
    <location>
        <begin position="3"/>
        <end position="65"/>
    </location>
</feature>
<sequence length="203" mass="22685">MGEQLTKRQREILDFITDFIGDNKYAPSIREIGEHFQLSSPATIHAHIENLKTKGFLKSAYNEARSIEIVPIDMSWTRALELPLAGLIAAGEPIEAIEGDETISVPENYVKDPANSYVLKVKGDSMIEEGILDGDYVIIERNPSPRNGDIVVALLNNAYATLKKFYREANRIRLQPANSTMKPIYSKDPLIQGVVKGLIRKFA</sequence>
<evidence type="ECO:0000259" key="15">
    <source>
        <dbReference type="Pfam" id="PF01726"/>
    </source>
</evidence>
<feature type="domain" description="Peptidase S24/S26A/S26B/S26C" evidence="14">
    <location>
        <begin position="83"/>
        <end position="188"/>
    </location>
</feature>
<dbReference type="EC" id="3.4.21.88" evidence="12"/>
<proteinExistence type="inferred from homology"/>
<dbReference type="EMBL" id="LBUU01000004">
    <property type="protein sequence ID" value="KKQ70619.1"/>
    <property type="molecule type" value="Genomic_DNA"/>
</dbReference>
<feature type="DNA-binding region" description="H-T-H motif" evidence="12">
    <location>
        <begin position="29"/>
        <end position="49"/>
    </location>
</feature>
<keyword evidence="3 12" id="KW-0235">DNA replication</keyword>
<feature type="active site" description="For autocatalytic cleavage activity" evidence="12">
    <location>
        <position position="163"/>
    </location>
</feature>
<dbReference type="PRINTS" id="PR00726">
    <property type="entry name" value="LEXASERPTASE"/>
</dbReference>
<evidence type="ECO:0000256" key="2">
    <source>
        <dbReference type="ARBA" id="ARBA00022491"/>
    </source>
</evidence>
<evidence type="ECO:0000256" key="8">
    <source>
        <dbReference type="ARBA" id="ARBA00023125"/>
    </source>
</evidence>
<dbReference type="GO" id="GO:0006281">
    <property type="term" value="P:DNA repair"/>
    <property type="evidence" value="ECO:0007669"/>
    <property type="project" value="UniProtKB-UniRule"/>
</dbReference>
<dbReference type="Gene3D" id="1.10.10.10">
    <property type="entry name" value="Winged helix-like DNA-binding domain superfamily/Winged helix DNA-binding domain"/>
    <property type="match status" value="1"/>
</dbReference>
<feature type="site" description="Cleavage; by autolysis" evidence="12">
    <location>
        <begin position="90"/>
        <end position="91"/>
    </location>
</feature>
<evidence type="ECO:0000256" key="3">
    <source>
        <dbReference type="ARBA" id="ARBA00022705"/>
    </source>
</evidence>
<evidence type="ECO:0000256" key="5">
    <source>
        <dbReference type="ARBA" id="ARBA00022801"/>
    </source>
</evidence>
<dbReference type="InterPro" id="IPR006197">
    <property type="entry name" value="Peptidase_S24_LexA"/>
</dbReference>
<protein>
    <recommendedName>
        <fullName evidence="12">LexA repressor</fullName>
        <ecNumber evidence="12">3.4.21.88</ecNumber>
    </recommendedName>
</protein>
<comment type="similarity">
    <text evidence="1 12 13">Belongs to the peptidase S24 family.</text>
</comment>
<dbReference type="InterPro" id="IPR036390">
    <property type="entry name" value="WH_DNA-bd_sf"/>
</dbReference>
<dbReference type="GO" id="GO:0006260">
    <property type="term" value="P:DNA replication"/>
    <property type="evidence" value="ECO:0007669"/>
    <property type="project" value="UniProtKB-UniRule"/>
</dbReference>
<organism evidence="16 17">
    <name type="scientific">Candidatus Falkowbacteria bacterium GW2011_GWE1_38_31</name>
    <dbReference type="NCBI Taxonomy" id="1618638"/>
    <lineage>
        <taxon>Bacteria</taxon>
        <taxon>Candidatus Falkowiibacteriota</taxon>
    </lineage>
</organism>
<dbReference type="Pfam" id="PF00717">
    <property type="entry name" value="Peptidase_S24"/>
    <property type="match status" value="1"/>
</dbReference>
<dbReference type="HAMAP" id="MF_00015">
    <property type="entry name" value="LexA"/>
    <property type="match status" value="1"/>
</dbReference>
<dbReference type="AlphaFoldDB" id="A0A0G0MA74"/>
<dbReference type="PATRIC" id="fig|1618638.3.peg.583"/>
<evidence type="ECO:0000259" key="14">
    <source>
        <dbReference type="Pfam" id="PF00717"/>
    </source>
</evidence>
<dbReference type="CDD" id="cd06529">
    <property type="entry name" value="S24_LexA-like"/>
    <property type="match status" value="1"/>
</dbReference>
<dbReference type="InterPro" id="IPR036388">
    <property type="entry name" value="WH-like_DNA-bd_sf"/>
</dbReference>
<evidence type="ECO:0000256" key="9">
    <source>
        <dbReference type="ARBA" id="ARBA00023163"/>
    </source>
</evidence>
<dbReference type="PANTHER" id="PTHR33516:SF2">
    <property type="entry name" value="LEXA REPRESSOR-RELATED"/>
    <property type="match status" value="1"/>
</dbReference>
<keyword evidence="11 12" id="KW-0742">SOS response</keyword>
<evidence type="ECO:0000313" key="17">
    <source>
        <dbReference type="Proteomes" id="UP000034022"/>
    </source>
</evidence>
<keyword evidence="4 12" id="KW-0227">DNA damage</keyword>
<evidence type="ECO:0000313" key="16">
    <source>
        <dbReference type="EMBL" id="KKQ70619.1"/>
    </source>
</evidence>
<evidence type="ECO:0000256" key="1">
    <source>
        <dbReference type="ARBA" id="ARBA00007484"/>
    </source>
</evidence>
<name>A0A0G0MA74_9BACT</name>
<keyword evidence="5 12" id="KW-0378">Hydrolase</keyword>
<feature type="active site" description="For autocatalytic cleavage activity" evidence="12">
    <location>
        <position position="125"/>
    </location>
</feature>
<dbReference type="GO" id="GO:0009432">
    <property type="term" value="P:SOS response"/>
    <property type="evidence" value="ECO:0007669"/>
    <property type="project" value="UniProtKB-UniRule"/>
</dbReference>
<evidence type="ECO:0000256" key="6">
    <source>
        <dbReference type="ARBA" id="ARBA00022813"/>
    </source>
</evidence>
<reference evidence="16 17" key="1">
    <citation type="journal article" date="2015" name="Nature">
        <title>rRNA introns, odd ribosomes, and small enigmatic genomes across a large radiation of phyla.</title>
        <authorList>
            <person name="Brown C.T."/>
            <person name="Hug L.A."/>
            <person name="Thomas B.C."/>
            <person name="Sharon I."/>
            <person name="Castelle C.J."/>
            <person name="Singh A."/>
            <person name="Wilkins M.J."/>
            <person name="Williams K.H."/>
            <person name="Banfield J.F."/>
        </authorList>
    </citation>
    <scope>NUCLEOTIDE SEQUENCE [LARGE SCALE GENOMIC DNA]</scope>
</reference>
<dbReference type="SUPFAM" id="SSF51306">
    <property type="entry name" value="LexA/Signal peptidase"/>
    <property type="match status" value="1"/>
</dbReference>
<dbReference type="Gene3D" id="2.10.109.10">
    <property type="entry name" value="Umud Fragment, subunit A"/>
    <property type="match status" value="1"/>
</dbReference>
<evidence type="ECO:0000256" key="11">
    <source>
        <dbReference type="ARBA" id="ARBA00023236"/>
    </source>
</evidence>
<keyword evidence="7 12" id="KW-0805">Transcription regulation</keyword>
<dbReference type="GO" id="GO:0004252">
    <property type="term" value="F:serine-type endopeptidase activity"/>
    <property type="evidence" value="ECO:0007669"/>
    <property type="project" value="UniProtKB-UniRule"/>
</dbReference>
<dbReference type="InterPro" id="IPR039418">
    <property type="entry name" value="LexA-like"/>
</dbReference>
<accession>A0A0G0MA74</accession>
<evidence type="ECO:0000256" key="13">
    <source>
        <dbReference type="RuleBase" id="RU003991"/>
    </source>
</evidence>
<dbReference type="InterPro" id="IPR006200">
    <property type="entry name" value="LexA"/>
</dbReference>
<keyword evidence="6 12" id="KW-0068">Autocatalytic cleavage</keyword>
<evidence type="ECO:0000256" key="4">
    <source>
        <dbReference type="ARBA" id="ARBA00022763"/>
    </source>
</evidence>
<comment type="subunit">
    <text evidence="12">Homodimer.</text>
</comment>
<evidence type="ECO:0000256" key="12">
    <source>
        <dbReference type="HAMAP-Rule" id="MF_00015"/>
    </source>
</evidence>
<dbReference type="SUPFAM" id="SSF46785">
    <property type="entry name" value="Winged helix' DNA-binding domain"/>
    <property type="match status" value="1"/>
</dbReference>
<keyword evidence="8 12" id="KW-0238">DNA-binding</keyword>
<dbReference type="InterPro" id="IPR006199">
    <property type="entry name" value="LexA_DNA-bd_dom"/>
</dbReference>
<keyword evidence="2 12" id="KW-0678">Repressor</keyword>
<dbReference type="GO" id="GO:0006508">
    <property type="term" value="P:proteolysis"/>
    <property type="evidence" value="ECO:0007669"/>
    <property type="project" value="InterPro"/>
</dbReference>